<feature type="compositionally biased region" description="Polar residues" evidence="1">
    <location>
        <begin position="65"/>
        <end position="82"/>
    </location>
</feature>
<evidence type="ECO:0000256" key="1">
    <source>
        <dbReference type="SAM" id="MobiDB-lite"/>
    </source>
</evidence>
<feature type="region of interest" description="Disordered" evidence="1">
    <location>
        <begin position="55"/>
        <end position="82"/>
    </location>
</feature>
<dbReference type="EMBL" id="BDGG01000001">
    <property type="protein sequence ID" value="GAU88044.1"/>
    <property type="molecule type" value="Genomic_DNA"/>
</dbReference>
<accession>A0A1D1UE27</accession>
<evidence type="ECO:0000313" key="2">
    <source>
        <dbReference type="EMBL" id="GAU88044.1"/>
    </source>
</evidence>
<proteinExistence type="predicted"/>
<gene>
    <name evidence="2" type="primary">RvY_00814-1</name>
    <name evidence="2" type="synonym">RvY_00814.1</name>
    <name evidence="2" type="ORF">RvY_00814</name>
</gene>
<reference evidence="2 3" key="1">
    <citation type="journal article" date="2016" name="Nat. Commun.">
        <title>Extremotolerant tardigrade genome and improved radiotolerance of human cultured cells by tardigrade-unique protein.</title>
        <authorList>
            <person name="Hashimoto T."/>
            <person name="Horikawa D.D."/>
            <person name="Saito Y."/>
            <person name="Kuwahara H."/>
            <person name="Kozuka-Hata H."/>
            <person name="Shin-I T."/>
            <person name="Minakuchi Y."/>
            <person name="Ohishi K."/>
            <person name="Motoyama A."/>
            <person name="Aizu T."/>
            <person name="Enomoto A."/>
            <person name="Kondo K."/>
            <person name="Tanaka S."/>
            <person name="Hara Y."/>
            <person name="Koshikawa S."/>
            <person name="Sagara H."/>
            <person name="Miura T."/>
            <person name="Yokobori S."/>
            <person name="Miyagawa K."/>
            <person name="Suzuki Y."/>
            <person name="Kubo T."/>
            <person name="Oyama M."/>
            <person name="Kohara Y."/>
            <person name="Fujiyama A."/>
            <person name="Arakawa K."/>
            <person name="Katayama T."/>
            <person name="Toyoda A."/>
            <person name="Kunieda T."/>
        </authorList>
    </citation>
    <scope>NUCLEOTIDE SEQUENCE [LARGE SCALE GENOMIC DNA]</scope>
    <source>
        <strain evidence="2 3">YOKOZUNA-1</strain>
    </source>
</reference>
<comment type="caution">
    <text evidence="2">The sequence shown here is derived from an EMBL/GenBank/DDBJ whole genome shotgun (WGS) entry which is preliminary data.</text>
</comment>
<evidence type="ECO:0000313" key="3">
    <source>
        <dbReference type="Proteomes" id="UP000186922"/>
    </source>
</evidence>
<dbReference type="AlphaFoldDB" id="A0A1D1UE27"/>
<protein>
    <submittedName>
        <fullName evidence="2">Uncharacterized protein</fullName>
    </submittedName>
</protein>
<name>A0A1D1UE27_RAMVA</name>
<keyword evidence="3" id="KW-1185">Reference proteome</keyword>
<sequence>MGRNVTHGPSKPTSKFSVHLDAVRISGSTRRLTAVTCLSGVRDITYEGDQASSFHDSSACKDSNDPSQASLNRNVFGSANKN</sequence>
<organism evidence="2 3">
    <name type="scientific">Ramazzottius varieornatus</name>
    <name type="common">Water bear</name>
    <name type="synonym">Tardigrade</name>
    <dbReference type="NCBI Taxonomy" id="947166"/>
    <lineage>
        <taxon>Eukaryota</taxon>
        <taxon>Metazoa</taxon>
        <taxon>Ecdysozoa</taxon>
        <taxon>Tardigrada</taxon>
        <taxon>Eutardigrada</taxon>
        <taxon>Parachela</taxon>
        <taxon>Hypsibioidea</taxon>
        <taxon>Ramazzottiidae</taxon>
        <taxon>Ramazzottius</taxon>
    </lineage>
</organism>
<dbReference type="Proteomes" id="UP000186922">
    <property type="component" value="Unassembled WGS sequence"/>
</dbReference>